<evidence type="ECO:0000313" key="2">
    <source>
        <dbReference type="Proteomes" id="UP001163603"/>
    </source>
</evidence>
<sequence length="351" mass="40313">MAETIISVIAEELLGKLSSLASNEISFAWGVQKDAQELVDTLTTIKAVLLDVEDKHIHNEKLKVWLGKLKEICYDAEYVLDEIEVKGLRKQVVNSQSSTRKVRHFFSSSNPIAFLFTLGHRIKEIKKRLAKIAVDKDNFNLSEKVDSNHVIGWERERETHSFVRASDVIDIDHLRVLQTLLIFECPRLISLPCGVRNLSSLEDLGFKSCRRLNLDLSIGSDKRDNHDELNGTWPHLRFLRIDELPQLVEFPKWLIQFSINNLKRLEIRNCSNLKALPESLEKLQFLGIKKCPELSSLPKDMDHLIALRELLIEDSSQLSKRCEPDIGEDWSRIAHIPNIKLDGKIIKLTEN</sequence>
<gene>
    <name evidence="1" type="ORF">Pint_11513</name>
</gene>
<protein>
    <submittedName>
        <fullName evidence="1">Uncharacterized protein</fullName>
    </submittedName>
</protein>
<proteinExistence type="predicted"/>
<accession>A0ACC0XET7</accession>
<dbReference type="Proteomes" id="UP001163603">
    <property type="component" value="Chromosome 12"/>
</dbReference>
<organism evidence="1 2">
    <name type="scientific">Pistacia integerrima</name>
    <dbReference type="NCBI Taxonomy" id="434235"/>
    <lineage>
        <taxon>Eukaryota</taxon>
        <taxon>Viridiplantae</taxon>
        <taxon>Streptophyta</taxon>
        <taxon>Embryophyta</taxon>
        <taxon>Tracheophyta</taxon>
        <taxon>Spermatophyta</taxon>
        <taxon>Magnoliopsida</taxon>
        <taxon>eudicotyledons</taxon>
        <taxon>Gunneridae</taxon>
        <taxon>Pentapetalae</taxon>
        <taxon>rosids</taxon>
        <taxon>malvids</taxon>
        <taxon>Sapindales</taxon>
        <taxon>Anacardiaceae</taxon>
        <taxon>Pistacia</taxon>
    </lineage>
</organism>
<dbReference type="EMBL" id="CM047747">
    <property type="protein sequence ID" value="KAJ0016742.1"/>
    <property type="molecule type" value="Genomic_DNA"/>
</dbReference>
<comment type="caution">
    <text evidence="1">The sequence shown here is derived from an EMBL/GenBank/DDBJ whole genome shotgun (WGS) entry which is preliminary data.</text>
</comment>
<evidence type="ECO:0000313" key="1">
    <source>
        <dbReference type="EMBL" id="KAJ0016742.1"/>
    </source>
</evidence>
<reference evidence="2" key="1">
    <citation type="journal article" date="2023" name="G3 (Bethesda)">
        <title>Genome assembly and association tests identify interacting loci associated with vigor, precocity, and sex in interspecific pistachio rootstocks.</title>
        <authorList>
            <person name="Palmer W."/>
            <person name="Jacygrad E."/>
            <person name="Sagayaradj S."/>
            <person name="Cavanaugh K."/>
            <person name="Han R."/>
            <person name="Bertier L."/>
            <person name="Beede B."/>
            <person name="Kafkas S."/>
            <person name="Golino D."/>
            <person name="Preece J."/>
            <person name="Michelmore R."/>
        </authorList>
    </citation>
    <scope>NUCLEOTIDE SEQUENCE [LARGE SCALE GENOMIC DNA]</scope>
</reference>
<name>A0ACC0XET7_9ROSI</name>
<keyword evidence="2" id="KW-1185">Reference proteome</keyword>